<proteinExistence type="predicted"/>
<evidence type="ECO:0000313" key="1">
    <source>
        <dbReference type="EMBL" id="PON78386.1"/>
    </source>
</evidence>
<dbReference type="AlphaFoldDB" id="A0A2P5DYP4"/>
<organism evidence="1 2">
    <name type="scientific">Parasponia andersonii</name>
    <name type="common">Sponia andersonii</name>
    <dbReference type="NCBI Taxonomy" id="3476"/>
    <lineage>
        <taxon>Eukaryota</taxon>
        <taxon>Viridiplantae</taxon>
        <taxon>Streptophyta</taxon>
        <taxon>Embryophyta</taxon>
        <taxon>Tracheophyta</taxon>
        <taxon>Spermatophyta</taxon>
        <taxon>Magnoliopsida</taxon>
        <taxon>eudicotyledons</taxon>
        <taxon>Gunneridae</taxon>
        <taxon>Pentapetalae</taxon>
        <taxon>rosids</taxon>
        <taxon>fabids</taxon>
        <taxon>Rosales</taxon>
        <taxon>Cannabaceae</taxon>
        <taxon>Parasponia</taxon>
    </lineage>
</organism>
<dbReference type="Proteomes" id="UP000237105">
    <property type="component" value="Unassembled WGS sequence"/>
</dbReference>
<keyword evidence="2" id="KW-1185">Reference proteome</keyword>
<name>A0A2P5DYP4_PARAD</name>
<protein>
    <recommendedName>
        <fullName evidence="3">LRR domain containing protein</fullName>
    </recommendedName>
</protein>
<reference evidence="2" key="1">
    <citation type="submission" date="2016-06" db="EMBL/GenBank/DDBJ databases">
        <title>Parallel loss of symbiosis genes in relatives of nitrogen-fixing non-legume Parasponia.</title>
        <authorList>
            <person name="Van Velzen R."/>
            <person name="Holmer R."/>
            <person name="Bu F."/>
            <person name="Rutten L."/>
            <person name="Van Zeijl A."/>
            <person name="Liu W."/>
            <person name="Santuari L."/>
            <person name="Cao Q."/>
            <person name="Sharma T."/>
            <person name="Shen D."/>
            <person name="Roswanjaya Y."/>
            <person name="Wardhani T."/>
            <person name="Kalhor M.S."/>
            <person name="Jansen J."/>
            <person name="Van den Hoogen J."/>
            <person name="Gungor B."/>
            <person name="Hartog M."/>
            <person name="Hontelez J."/>
            <person name="Verver J."/>
            <person name="Yang W.-C."/>
            <person name="Schijlen E."/>
            <person name="Repin R."/>
            <person name="Schilthuizen M."/>
            <person name="Schranz E."/>
            <person name="Heidstra R."/>
            <person name="Miyata K."/>
            <person name="Fedorova E."/>
            <person name="Kohlen W."/>
            <person name="Bisseling T."/>
            <person name="Smit S."/>
            <person name="Geurts R."/>
        </authorList>
    </citation>
    <scope>NUCLEOTIDE SEQUENCE [LARGE SCALE GENOMIC DNA]</scope>
    <source>
        <strain evidence="2">cv. WU1-14</strain>
    </source>
</reference>
<dbReference type="EMBL" id="JXTB01000009">
    <property type="protein sequence ID" value="PON78386.1"/>
    <property type="molecule type" value="Genomic_DNA"/>
</dbReference>
<comment type="caution">
    <text evidence="1">The sequence shown here is derived from an EMBL/GenBank/DDBJ whole genome shotgun (WGS) entry which is preliminary data.</text>
</comment>
<evidence type="ECO:0000313" key="2">
    <source>
        <dbReference type="Proteomes" id="UP000237105"/>
    </source>
</evidence>
<accession>A0A2P5DYP4</accession>
<dbReference type="OrthoDB" id="598235at2759"/>
<sequence length="148" mass="16926">MLSTTSVTRLDFKASKFTRTEIMVFKATYIKTVGRIKGDENNRGALPLLEKLEFGPSPLMKEMSLDIQDLTNLKSLDIMGMTREFVVGLQPNHEEDGIISHYWKILHVHFVIFRYKRNRGQIYENYKAGALAETSARASQLIDDVVSK</sequence>
<evidence type="ECO:0008006" key="3">
    <source>
        <dbReference type="Google" id="ProtNLM"/>
    </source>
</evidence>
<gene>
    <name evidence="1" type="ORF">PanWU01x14_020240</name>
</gene>